<keyword evidence="2" id="KW-1185">Reference proteome</keyword>
<dbReference type="AlphaFoldDB" id="S2J7S4"/>
<dbReference type="VEuPathDB" id="FungiDB:HMPREF1544_07013"/>
<dbReference type="EMBL" id="KE123994">
    <property type="protein sequence ID" value="EPB86201.1"/>
    <property type="molecule type" value="Genomic_DNA"/>
</dbReference>
<evidence type="ECO:0000313" key="2">
    <source>
        <dbReference type="Proteomes" id="UP000014254"/>
    </source>
</evidence>
<organism evidence="1 2">
    <name type="scientific">Mucor circinelloides f. circinelloides (strain 1006PhL)</name>
    <name type="common">Mucormycosis agent</name>
    <name type="synonym">Calyptromyces circinelloides</name>
    <dbReference type="NCBI Taxonomy" id="1220926"/>
    <lineage>
        <taxon>Eukaryota</taxon>
        <taxon>Fungi</taxon>
        <taxon>Fungi incertae sedis</taxon>
        <taxon>Mucoromycota</taxon>
        <taxon>Mucoromycotina</taxon>
        <taxon>Mucoromycetes</taxon>
        <taxon>Mucorales</taxon>
        <taxon>Mucorineae</taxon>
        <taxon>Mucoraceae</taxon>
        <taxon>Mucor</taxon>
    </lineage>
</organism>
<evidence type="ECO:0000313" key="1">
    <source>
        <dbReference type="EMBL" id="EPB86201.1"/>
    </source>
</evidence>
<dbReference type="STRING" id="1220926.S2J7S4"/>
<proteinExistence type="predicted"/>
<sequence>MLYRAVDYLNKSFDDARSNIVTAMVLPLQVAFYVPPSSTFVDPLKAKEMMALYVFQYDVRLLNFVHYWKYTRLPSTFLSWKRSPFTVFKGLLVASGTFNFQPYVVPVCSRPATPVKSGVSFAPLVNQIRLMNGQTLGNVQATAKTFPLSVILSFEQSLSLRDVSASHWKFFWSLSLTYIQHNVIYRFITGCIPRRG</sequence>
<name>S2J7S4_MUCC1</name>
<dbReference type="Proteomes" id="UP000014254">
    <property type="component" value="Unassembled WGS sequence"/>
</dbReference>
<reference evidence="2" key="1">
    <citation type="submission" date="2013-05" db="EMBL/GenBank/DDBJ databases">
        <title>The Genome sequence of Mucor circinelloides f. circinelloides 1006PhL.</title>
        <authorList>
            <consortium name="The Broad Institute Genomics Platform"/>
            <person name="Cuomo C."/>
            <person name="Earl A."/>
            <person name="Findley K."/>
            <person name="Lee S.C."/>
            <person name="Walker B."/>
            <person name="Young S."/>
            <person name="Zeng Q."/>
            <person name="Gargeya S."/>
            <person name="Fitzgerald M."/>
            <person name="Haas B."/>
            <person name="Abouelleil A."/>
            <person name="Allen A.W."/>
            <person name="Alvarado L."/>
            <person name="Arachchi H.M."/>
            <person name="Berlin A.M."/>
            <person name="Chapman S.B."/>
            <person name="Gainer-Dewar J."/>
            <person name="Goldberg J."/>
            <person name="Griggs A."/>
            <person name="Gujja S."/>
            <person name="Hansen M."/>
            <person name="Howarth C."/>
            <person name="Imamovic A."/>
            <person name="Ireland A."/>
            <person name="Larimer J."/>
            <person name="McCowan C."/>
            <person name="Murphy C."/>
            <person name="Pearson M."/>
            <person name="Poon T.W."/>
            <person name="Priest M."/>
            <person name="Roberts A."/>
            <person name="Saif S."/>
            <person name="Shea T."/>
            <person name="Sisk P."/>
            <person name="Sykes S."/>
            <person name="Wortman J."/>
            <person name="Nusbaum C."/>
            <person name="Birren B."/>
        </authorList>
    </citation>
    <scope>NUCLEOTIDE SEQUENCE [LARGE SCALE GENOMIC DNA]</scope>
    <source>
        <strain evidence="2">1006PhL</strain>
    </source>
</reference>
<protein>
    <submittedName>
        <fullName evidence="1">Uncharacterized protein</fullName>
    </submittedName>
</protein>
<dbReference type="OrthoDB" id="2214613at2759"/>
<dbReference type="InParanoid" id="S2J7S4"/>
<accession>S2J7S4</accession>
<gene>
    <name evidence="1" type="ORF">HMPREF1544_07013</name>
</gene>